<keyword evidence="1 2" id="KW-0408">Iron</keyword>
<keyword evidence="4" id="KW-1185">Reference proteome</keyword>
<dbReference type="OrthoDB" id="8659436at2"/>
<dbReference type="AlphaFoldDB" id="A0A1B4VAF7"/>
<dbReference type="SUPFAM" id="SSF46785">
    <property type="entry name" value="Winged helix' DNA-binding domain"/>
    <property type="match status" value="1"/>
</dbReference>
<organism evidence="3 4">
    <name type="scientific">Sulfurifustis variabilis</name>
    <dbReference type="NCBI Taxonomy" id="1675686"/>
    <lineage>
        <taxon>Bacteria</taxon>
        <taxon>Pseudomonadati</taxon>
        <taxon>Pseudomonadota</taxon>
        <taxon>Gammaproteobacteria</taxon>
        <taxon>Acidiferrobacterales</taxon>
        <taxon>Acidiferrobacteraceae</taxon>
        <taxon>Sulfurifustis</taxon>
    </lineage>
</organism>
<keyword evidence="2" id="KW-0805">Transcription regulation</keyword>
<dbReference type="PANTHER" id="PTHR33202:SF7">
    <property type="entry name" value="FERRIC UPTAKE REGULATION PROTEIN"/>
    <property type="match status" value="1"/>
</dbReference>
<dbReference type="GO" id="GO:1900376">
    <property type="term" value="P:regulation of secondary metabolite biosynthetic process"/>
    <property type="evidence" value="ECO:0007669"/>
    <property type="project" value="TreeGrafter"/>
</dbReference>
<dbReference type="GO" id="GO:0045892">
    <property type="term" value="P:negative regulation of DNA-templated transcription"/>
    <property type="evidence" value="ECO:0007669"/>
    <property type="project" value="TreeGrafter"/>
</dbReference>
<dbReference type="InterPro" id="IPR002481">
    <property type="entry name" value="FUR"/>
</dbReference>
<dbReference type="InterPro" id="IPR036388">
    <property type="entry name" value="WH-like_DNA-bd_sf"/>
</dbReference>
<evidence type="ECO:0000256" key="1">
    <source>
        <dbReference type="PIRSR" id="PIRSR602481-2"/>
    </source>
</evidence>
<evidence type="ECO:0000313" key="4">
    <source>
        <dbReference type="Proteomes" id="UP000218899"/>
    </source>
</evidence>
<keyword evidence="1 2" id="KW-0479">Metal-binding</keyword>
<dbReference type="Pfam" id="PF01475">
    <property type="entry name" value="FUR"/>
    <property type="match status" value="1"/>
</dbReference>
<comment type="cofactor">
    <cofactor evidence="1">
        <name>Mn(2+)</name>
        <dbReference type="ChEBI" id="CHEBI:29035"/>
    </cofactor>
    <cofactor evidence="1">
        <name>Fe(2+)</name>
        <dbReference type="ChEBI" id="CHEBI:29033"/>
    </cofactor>
    <text evidence="1">Binds 1 Mn(2+) or Fe(2+) ion per subunit.</text>
</comment>
<dbReference type="EMBL" id="AP014936">
    <property type="protein sequence ID" value="BAU46921.1"/>
    <property type="molecule type" value="Genomic_DNA"/>
</dbReference>
<evidence type="ECO:0000256" key="2">
    <source>
        <dbReference type="RuleBase" id="RU364037"/>
    </source>
</evidence>
<keyword evidence="2" id="KW-0862">Zinc</keyword>
<dbReference type="CDD" id="cd07153">
    <property type="entry name" value="Fur_like"/>
    <property type="match status" value="1"/>
</dbReference>
<sequence length="147" mass="16779">MDRLHKRLARAGLLPTRQRKAIAGLLFTDGDRHLTADELYAEAREAGLRVSRATVYNTLHAFVNGGLLREVPIEPDRSYFDTNPEHACHVYFDDTRQLIEVRLDPGELRRLARRLGGIDPERLSVVIHVRGAPPPRLARRLRAAHRH</sequence>
<comment type="similarity">
    <text evidence="2">Belongs to the Fur family.</text>
</comment>
<dbReference type="KEGG" id="sva:SVA_0339"/>
<protein>
    <recommendedName>
        <fullName evidence="2">Ferric uptake regulation protein</fullName>
    </recommendedName>
</protein>
<comment type="subunit">
    <text evidence="2">Homodimer.</text>
</comment>
<dbReference type="RefSeq" id="WP_096457870.1">
    <property type="nucleotide sequence ID" value="NZ_AP014936.1"/>
</dbReference>
<keyword evidence="2" id="KW-0678">Repressor</keyword>
<dbReference type="GO" id="GO:0003700">
    <property type="term" value="F:DNA-binding transcription factor activity"/>
    <property type="evidence" value="ECO:0007669"/>
    <property type="project" value="UniProtKB-UniRule"/>
</dbReference>
<proteinExistence type="inferred from homology"/>
<keyword evidence="2" id="KW-0238">DNA-binding</keyword>
<dbReference type="GO" id="GO:0008270">
    <property type="term" value="F:zinc ion binding"/>
    <property type="evidence" value="ECO:0007669"/>
    <property type="project" value="TreeGrafter"/>
</dbReference>
<dbReference type="Gene3D" id="1.10.10.10">
    <property type="entry name" value="Winged helix-like DNA-binding domain superfamily/Winged helix DNA-binding domain"/>
    <property type="match status" value="1"/>
</dbReference>
<keyword evidence="2" id="KW-0963">Cytoplasm</keyword>
<dbReference type="GO" id="GO:0000976">
    <property type="term" value="F:transcription cis-regulatory region binding"/>
    <property type="evidence" value="ECO:0007669"/>
    <property type="project" value="TreeGrafter"/>
</dbReference>
<dbReference type="Proteomes" id="UP000218899">
    <property type="component" value="Chromosome"/>
</dbReference>
<accession>A0A1B4VAF7</accession>
<keyword evidence="2" id="KW-0804">Transcription</keyword>
<evidence type="ECO:0000313" key="3">
    <source>
        <dbReference type="EMBL" id="BAU46921.1"/>
    </source>
</evidence>
<comment type="subcellular location">
    <subcellularLocation>
        <location evidence="2">Cytoplasm</location>
    </subcellularLocation>
</comment>
<reference evidence="3 4" key="1">
    <citation type="submission" date="2015-08" db="EMBL/GenBank/DDBJ databases">
        <title>Complete genome sequence of Sulfurifustis variabilis.</title>
        <authorList>
            <person name="Miura A."/>
            <person name="Kojima H."/>
            <person name="Fukui M."/>
        </authorList>
    </citation>
    <scope>NUCLEOTIDE SEQUENCE [LARGE SCALE GENOMIC DNA]</scope>
    <source>
        <strain evidence="4">skN76</strain>
    </source>
</reference>
<dbReference type="InterPro" id="IPR036390">
    <property type="entry name" value="WH_DNA-bd_sf"/>
</dbReference>
<dbReference type="GO" id="GO:0005737">
    <property type="term" value="C:cytoplasm"/>
    <property type="evidence" value="ECO:0007669"/>
    <property type="project" value="UniProtKB-SubCell"/>
</dbReference>
<gene>
    <name evidence="2" type="primary">fur</name>
    <name evidence="3" type="ORF">SVA_0339</name>
</gene>
<name>A0A1B4VAF7_9GAMM</name>
<dbReference type="PANTHER" id="PTHR33202">
    <property type="entry name" value="ZINC UPTAKE REGULATION PROTEIN"/>
    <property type="match status" value="1"/>
</dbReference>
<feature type="binding site" evidence="1">
    <location>
        <position position="86"/>
    </location>
    <ligand>
        <name>Fe cation</name>
        <dbReference type="ChEBI" id="CHEBI:24875"/>
    </ligand>
</feature>